<dbReference type="GO" id="GO:0003677">
    <property type="term" value="F:DNA binding"/>
    <property type="evidence" value="ECO:0007669"/>
    <property type="project" value="InterPro"/>
</dbReference>
<dbReference type="Gene3D" id="4.10.860.120">
    <property type="entry name" value="RNA polymerase II, clamp domain"/>
    <property type="match status" value="1"/>
</dbReference>
<keyword evidence="4" id="KW-0240">DNA-directed RNA polymerase</keyword>
<dbReference type="Pfam" id="PF04998">
    <property type="entry name" value="RNA_pol_Rpb1_5"/>
    <property type="match status" value="1"/>
</dbReference>
<keyword evidence="7" id="KW-0479">Metal-binding</keyword>
<evidence type="ECO:0000256" key="12">
    <source>
        <dbReference type="ARBA" id="ARBA00048552"/>
    </source>
</evidence>
<dbReference type="Pfam" id="PF04983">
    <property type="entry name" value="RNA_pol_Rpb1_3"/>
    <property type="match status" value="1"/>
</dbReference>
<gene>
    <name evidence="15" type="ORF">PCOS0759_LOCUS8426</name>
</gene>
<dbReference type="SUPFAM" id="SSF64484">
    <property type="entry name" value="beta and beta-prime subunits of DNA dependent RNA-polymerase"/>
    <property type="match status" value="1"/>
</dbReference>
<feature type="region of interest" description="Disordered" evidence="13">
    <location>
        <begin position="161"/>
        <end position="196"/>
    </location>
</feature>
<dbReference type="EMBL" id="HBGD01010271">
    <property type="protein sequence ID" value="CAD9085172.1"/>
    <property type="molecule type" value="Transcribed_RNA"/>
</dbReference>
<feature type="compositionally biased region" description="Basic residues" evidence="13">
    <location>
        <begin position="161"/>
        <end position="173"/>
    </location>
</feature>
<dbReference type="CDD" id="cd01435">
    <property type="entry name" value="RNAP_I_RPA1_N"/>
    <property type="match status" value="1"/>
</dbReference>
<evidence type="ECO:0000256" key="7">
    <source>
        <dbReference type="ARBA" id="ARBA00022723"/>
    </source>
</evidence>
<sequence length="1628" mass="184851">MKLDLQFFPRIASAVPITQGLDFHEKTTIPVEGGVYDLRMGPVIGYTCKQCRAPRGQCPGHWGAITLCDPLVWPHQLESLVHLLNSCCIWDRRMKFTPRERVLATLCLTLTEFHCIAESEDLWNNPVHFACTNNVHLSHDELKKAKPTSLFHAWYKQQKTKKIGGKSKKNNKSKKNDDKVPDSDEDEKEIITESSRNDHIITPEQEAFLRTKVAAVIASKAKTLDLTLEEYRDRCIDNPTSTFQFTRKSLIRQILALVRTKSVCPHDDLRTVLPKFDIDKEFGSKIVFRVKDNKPNSHSVPGKYLTDEIPFLSKIVSVRSVSNVSHENVVLTSDLAEFLTDVYNNDKEVLDLIYRISTVDEFIRTYLAKDIMVPPNQTRPPEKGTVVPYRCDTYSSLLKRIINQNSSAAKMKRIMIEKELDSRKDATEERKAFKEVILLMQNTLNELINGAGNADWKGLKQEIGKKDGVFRKHFMGKRVNYSARSVITPSLTCNAGEIQIPQTVAKKLSYPVRVTELNSLEMKELVKRGVEYPGCESIELFEGRIVRMSSTDQAERDLYAKQILTKVAVVNRHIINGDYCLFNRQPTLHRPSLMAHEVRVSPIPDEKVIRFHYANCKSYNADFDGDEMNIHFPRNELSRAEMKFLAHAPLQYIDPTRGEPIRGLIQDHVASGVLLSMKDTFLNREDYFQLVHEALYRFMPEDASIQPLQPCVILPQHLWSGKQVFSTILMNLEWAFKKEHHVNYDGRSKLKGSVWQPFEEEGDVIIRGSELLTGILDKNQIGASKKSIVHATFELYGPYFADAFISALSRVLTLFLKMHGFTCSIEDCLLNGNGDAIRRQILSQNIRQTIASTTNFVATQGQTGTKEDQQRYLQNLYTDKGQIKDYDNVFKKVVNKNTEALSNKTVPGEQYRVFPYNFLSLMAESGAKGSRVNVSQIACCLGLQTFGGSRAVPSISGQTMPCFDAFDMRPIAGGFISGRFLTGLKPQEFFFHCMAGREGLNDTALKTADSGYLQRCLMKAMEDVTIAYDHTVRDGHGTVVQFVYGGDGSDPSKLSYDDLKFLALNPESFLDKFTRTLGLTTHEKMPAKKILEQAKSYLSPYLRDDVNRNELEGGVMAQLDQKIKTFIAENPDELIIGEKAKCKPKTLKVLKHLQHVSSVFVPGEAVGVMAAQAVGEPSTQMTLNTFHQTGSDVVGVTQGIPRLRQLLMGGGVRETVMSIPVLPNVDAEKIFKLEVLLSPLNFQRILKKQEMYEVFKESMAEVHLKLEFDVNILEKEYFFPLSSLKQRLYTLMEEICIGSRFLEATKKKSLNNQLKQLEMHDMKSIVRKGLTVHGLCSVHNDWDEEGKKIKSSTLTTMDEDWLMEKYQDEKLVKKLLAKRKEAFLQNREGSSVKKAARKEWEKTRRSFMDNVLLMAPEISIEKGTLNFILKAPLADKQALSQVVSDALKDIYLRYVPNIKMAQYVEQQKMLLVQGLDTDLVTTYRLDKILFEDNFRMNNVHEMIEKYGIEAGRQLIFDELDTVFSSYGQDVNKRHISLISDWTTYLGTYQSMSKYGFKYHPSTFSRATFEIATSVLTEAATYRYVDPLVTPSAQLITGQMTGTGTGVFDVMSELRIKNSFAADDHSIVL</sequence>
<keyword evidence="6" id="KW-0548">Nucleotidyltransferase</keyword>
<dbReference type="InterPro" id="IPR015699">
    <property type="entry name" value="DNA-dir_RNA_pol1_lsu_N"/>
</dbReference>
<evidence type="ECO:0000256" key="8">
    <source>
        <dbReference type="ARBA" id="ARBA00022833"/>
    </source>
</evidence>
<dbReference type="Gene3D" id="1.10.150.390">
    <property type="match status" value="1"/>
</dbReference>
<accession>A0A7S1KTP5</accession>
<keyword evidence="5" id="KW-0808">Transferase</keyword>
<evidence type="ECO:0000256" key="10">
    <source>
        <dbReference type="ARBA" id="ARBA00023163"/>
    </source>
</evidence>
<dbReference type="GO" id="GO:0003899">
    <property type="term" value="F:DNA-directed RNA polymerase activity"/>
    <property type="evidence" value="ECO:0007669"/>
    <property type="project" value="UniProtKB-EC"/>
</dbReference>
<dbReference type="InterPro" id="IPR000722">
    <property type="entry name" value="RNA_pol_asu"/>
</dbReference>
<dbReference type="Gene3D" id="2.40.40.20">
    <property type="match status" value="1"/>
</dbReference>
<evidence type="ECO:0000256" key="13">
    <source>
        <dbReference type="SAM" id="MobiDB-lite"/>
    </source>
</evidence>
<dbReference type="Gene3D" id="6.20.50.80">
    <property type="match status" value="1"/>
</dbReference>
<feature type="domain" description="RNA polymerase N-terminal" evidence="14">
    <location>
        <begin position="364"/>
        <end position="676"/>
    </location>
</feature>
<dbReference type="PANTHER" id="PTHR19376">
    <property type="entry name" value="DNA-DIRECTED RNA POLYMERASE"/>
    <property type="match status" value="1"/>
</dbReference>
<evidence type="ECO:0000256" key="6">
    <source>
        <dbReference type="ARBA" id="ARBA00022695"/>
    </source>
</evidence>
<keyword evidence="8" id="KW-0862">Zinc</keyword>
<organism evidence="15">
    <name type="scientific">Percolomonas cosmopolitus</name>
    <dbReference type="NCBI Taxonomy" id="63605"/>
    <lineage>
        <taxon>Eukaryota</taxon>
        <taxon>Discoba</taxon>
        <taxon>Heterolobosea</taxon>
        <taxon>Tetramitia</taxon>
        <taxon>Eutetramitia</taxon>
        <taxon>Percolomonadidae</taxon>
        <taxon>Percolomonas</taxon>
    </lineage>
</organism>
<proteinExistence type="inferred from homology"/>
<evidence type="ECO:0000256" key="11">
    <source>
        <dbReference type="ARBA" id="ARBA00023242"/>
    </source>
</evidence>
<dbReference type="InterPro" id="IPR038120">
    <property type="entry name" value="Rpb1_funnel_sf"/>
</dbReference>
<dbReference type="InterPro" id="IPR045867">
    <property type="entry name" value="DNA-dir_RpoC_beta_prime"/>
</dbReference>
<comment type="subcellular location">
    <subcellularLocation>
        <location evidence="1">Nucleus</location>
    </subcellularLocation>
</comment>
<dbReference type="InterPro" id="IPR007066">
    <property type="entry name" value="RNA_pol_Rpb1_3"/>
</dbReference>
<dbReference type="Pfam" id="PF05000">
    <property type="entry name" value="RNA_pol_Rpb1_4"/>
    <property type="match status" value="1"/>
</dbReference>
<dbReference type="InterPro" id="IPR007081">
    <property type="entry name" value="RNA_pol_Rpb1_5"/>
</dbReference>
<keyword evidence="11" id="KW-0539">Nucleus</keyword>
<reference evidence="15" key="1">
    <citation type="submission" date="2021-01" db="EMBL/GenBank/DDBJ databases">
        <authorList>
            <person name="Corre E."/>
            <person name="Pelletier E."/>
            <person name="Niang G."/>
            <person name="Scheremetjew M."/>
            <person name="Finn R."/>
            <person name="Kale V."/>
            <person name="Holt S."/>
            <person name="Cochrane G."/>
            <person name="Meng A."/>
            <person name="Brown T."/>
            <person name="Cohen L."/>
        </authorList>
    </citation>
    <scope>NUCLEOTIDE SEQUENCE</scope>
    <source>
        <strain evidence="15">WS</strain>
    </source>
</reference>
<dbReference type="InterPro" id="IPR042102">
    <property type="entry name" value="RNA_pol_Rpb1_3_sf"/>
</dbReference>
<evidence type="ECO:0000259" key="14">
    <source>
        <dbReference type="SMART" id="SM00663"/>
    </source>
</evidence>
<comment type="similarity">
    <text evidence="2">Belongs to the RNA polymerase beta' chain family.</text>
</comment>
<dbReference type="Gene3D" id="6.10.250.2940">
    <property type="match status" value="1"/>
</dbReference>
<evidence type="ECO:0000256" key="2">
    <source>
        <dbReference type="ARBA" id="ARBA00006460"/>
    </source>
</evidence>
<evidence type="ECO:0000313" key="15">
    <source>
        <dbReference type="EMBL" id="CAD9085172.1"/>
    </source>
</evidence>
<dbReference type="PANTHER" id="PTHR19376:SF11">
    <property type="entry name" value="DNA-DIRECTED RNA POLYMERASE I SUBUNIT RPA1"/>
    <property type="match status" value="1"/>
</dbReference>
<protein>
    <recommendedName>
        <fullName evidence="3">DNA-directed RNA polymerase</fullName>
        <ecNumber evidence="3">2.7.7.6</ecNumber>
    </recommendedName>
</protein>
<keyword evidence="9" id="KW-0460">Magnesium</keyword>
<name>A0A7S1KTP5_9EUKA</name>
<dbReference type="SMART" id="SM00663">
    <property type="entry name" value="RPOLA_N"/>
    <property type="match status" value="1"/>
</dbReference>
<evidence type="ECO:0000256" key="4">
    <source>
        <dbReference type="ARBA" id="ARBA00022478"/>
    </source>
</evidence>
<keyword evidence="10" id="KW-0804">Transcription</keyword>
<dbReference type="Pfam" id="PF00623">
    <property type="entry name" value="RNA_pol_Rpb1_2"/>
    <property type="match status" value="1"/>
</dbReference>
<dbReference type="FunFam" id="2.40.40.20:FF:000019">
    <property type="entry name" value="DNA-directed RNA polymerase II subunit RPB1"/>
    <property type="match status" value="1"/>
</dbReference>
<dbReference type="Gene3D" id="1.10.274.100">
    <property type="entry name" value="RNA polymerase Rpb1, domain 3"/>
    <property type="match status" value="1"/>
</dbReference>
<evidence type="ECO:0000256" key="1">
    <source>
        <dbReference type="ARBA" id="ARBA00004123"/>
    </source>
</evidence>
<evidence type="ECO:0000256" key="3">
    <source>
        <dbReference type="ARBA" id="ARBA00012418"/>
    </source>
</evidence>
<dbReference type="EC" id="2.7.7.6" evidence="3"/>
<dbReference type="Gene3D" id="1.10.132.30">
    <property type="match status" value="1"/>
</dbReference>
<dbReference type="InterPro" id="IPR044893">
    <property type="entry name" value="RNA_pol_Rpb1_clamp_domain"/>
</dbReference>
<evidence type="ECO:0000256" key="9">
    <source>
        <dbReference type="ARBA" id="ARBA00022842"/>
    </source>
</evidence>
<dbReference type="Gene3D" id="3.30.1490.180">
    <property type="entry name" value="RNA polymerase ii"/>
    <property type="match status" value="1"/>
</dbReference>
<evidence type="ECO:0000256" key="5">
    <source>
        <dbReference type="ARBA" id="ARBA00022679"/>
    </source>
</evidence>
<dbReference type="GO" id="GO:0005736">
    <property type="term" value="C:RNA polymerase I complex"/>
    <property type="evidence" value="ECO:0007669"/>
    <property type="project" value="UniProtKB-ARBA"/>
</dbReference>
<dbReference type="GO" id="GO:0006351">
    <property type="term" value="P:DNA-templated transcription"/>
    <property type="evidence" value="ECO:0007669"/>
    <property type="project" value="InterPro"/>
</dbReference>
<dbReference type="GO" id="GO:0046872">
    <property type="term" value="F:metal ion binding"/>
    <property type="evidence" value="ECO:0007669"/>
    <property type="project" value="UniProtKB-KW"/>
</dbReference>
<dbReference type="InterPro" id="IPR007083">
    <property type="entry name" value="RNA_pol_Rpb1_4"/>
</dbReference>
<dbReference type="InterPro" id="IPR006592">
    <property type="entry name" value="RNA_pol_N"/>
</dbReference>
<comment type="catalytic activity">
    <reaction evidence="12">
        <text>RNA(n) + a ribonucleoside 5'-triphosphate = RNA(n+1) + diphosphate</text>
        <dbReference type="Rhea" id="RHEA:21248"/>
        <dbReference type="Rhea" id="RHEA-COMP:14527"/>
        <dbReference type="Rhea" id="RHEA-COMP:17342"/>
        <dbReference type="ChEBI" id="CHEBI:33019"/>
        <dbReference type="ChEBI" id="CHEBI:61557"/>
        <dbReference type="ChEBI" id="CHEBI:140395"/>
        <dbReference type="EC" id="2.7.7.6"/>
    </reaction>
</comment>